<sequence length="335" mass="35312">MSVLVLGAEKYARIKSLMPGVMLAVILAFAATFISDHHGGPTLLYALLFGMSLNSLIEGSSAKSGIEFTSKSVLRIGVALLGVRIGLDQITQLGLTSTSILVIAVIITIISGVLLARFFGFDKRFGLLTGGATAICGASAALAISAAMPNSPNKERSTLFAVVAVTTLSTLAMILYPPLALWMEMTPEESGFFIGGTIHDVAQVVGAGYSISPEAGDSATVAKLFRVALLVPITLFVTTVFKQTNPNKMKAYLPPLFLIGFIVFTGLRSTGVLSDFLITQLSELSRWCLITAIAAVGLKTSLRDVLQIGHQALVLVVVETLIIAGLIIGSIYLVH</sequence>
<evidence type="ECO:0000256" key="7">
    <source>
        <dbReference type="SAM" id="Phobius"/>
    </source>
</evidence>
<keyword evidence="3" id="KW-1003">Cell membrane</keyword>
<protein>
    <submittedName>
        <fullName evidence="8">Membrane protein</fullName>
    </submittedName>
</protein>
<dbReference type="PATRIC" id="fig|1489064.4.peg.4380"/>
<evidence type="ECO:0000313" key="8">
    <source>
        <dbReference type="EMBL" id="KLN60032.1"/>
    </source>
</evidence>
<evidence type="ECO:0000256" key="1">
    <source>
        <dbReference type="ARBA" id="ARBA00004651"/>
    </source>
</evidence>
<evidence type="ECO:0000256" key="5">
    <source>
        <dbReference type="ARBA" id="ARBA00022989"/>
    </source>
</evidence>
<accession>A0A0H2MH17</accession>
<dbReference type="Pfam" id="PF03601">
    <property type="entry name" value="Cons_hypoth698"/>
    <property type="match status" value="1"/>
</dbReference>
<comment type="caution">
    <text evidence="8">The sequence shown here is derived from an EMBL/GenBank/DDBJ whole genome shotgun (WGS) entry which is preliminary data.</text>
</comment>
<feature type="transmembrane region" description="Helical" evidence="7">
    <location>
        <begin position="99"/>
        <end position="119"/>
    </location>
</feature>
<dbReference type="PANTHER" id="PTHR30106:SF2">
    <property type="entry name" value="UPF0324 INNER MEMBRANE PROTEIN YEIH"/>
    <property type="match status" value="1"/>
</dbReference>
<evidence type="ECO:0000256" key="2">
    <source>
        <dbReference type="ARBA" id="ARBA00007977"/>
    </source>
</evidence>
<comment type="subcellular location">
    <subcellularLocation>
        <location evidence="1">Cell membrane</location>
        <topology evidence="1">Multi-pass membrane protein</topology>
    </subcellularLocation>
</comment>
<dbReference type="STRING" id="1489064.WH96_15145"/>
<proteinExistence type="inferred from homology"/>
<gene>
    <name evidence="8" type="ORF">WH96_15145</name>
</gene>
<dbReference type="RefSeq" id="WP_047765021.1">
    <property type="nucleotide sequence ID" value="NZ_LAQL01000009.1"/>
</dbReference>
<feature type="transmembrane region" description="Helical" evidence="7">
    <location>
        <begin position="314"/>
        <end position="334"/>
    </location>
</feature>
<evidence type="ECO:0000256" key="3">
    <source>
        <dbReference type="ARBA" id="ARBA00022475"/>
    </source>
</evidence>
<feature type="transmembrane region" description="Helical" evidence="7">
    <location>
        <begin position="253"/>
        <end position="278"/>
    </location>
</feature>
<feature type="transmembrane region" description="Helical" evidence="7">
    <location>
        <begin position="224"/>
        <end position="241"/>
    </location>
</feature>
<feature type="transmembrane region" description="Helical" evidence="7">
    <location>
        <begin position="42"/>
        <end position="62"/>
    </location>
</feature>
<dbReference type="EMBL" id="LAQL01000009">
    <property type="protein sequence ID" value="KLN60032.1"/>
    <property type="molecule type" value="Genomic_DNA"/>
</dbReference>
<reference evidence="8 9" key="1">
    <citation type="submission" date="2015-03" db="EMBL/GenBank/DDBJ databases">
        <title>Genome Sequence of Kiloniella spongiae MEBiC09566, isolated from a marine sponge.</title>
        <authorList>
            <person name="Shao Z."/>
            <person name="Wang L."/>
            <person name="Li X."/>
        </authorList>
    </citation>
    <scope>NUCLEOTIDE SEQUENCE [LARGE SCALE GENOMIC DNA]</scope>
    <source>
        <strain evidence="8 9">MEBiC09566</strain>
    </source>
</reference>
<keyword evidence="9" id="KW-1185">Reference proteome</keyword>
<evidence type="ECO:0000256" key="6">
    <source>
        <dbReference type="ARBA" id="ARBA00023136"/>
    </source>
</evidence>
<dbReference type="OrthoDB" id="5393513at2"/>
<name>A0A0H2MH17_9PROT</name>
<dbReference type="InterPro" id="IPR018383">
    <property type="entry name" value="UPF0324_pro"/>
</dbReference>
<dbReference type="AlphaFoldDB" id="A0A0H2MH17"/>
<feature type="transmembrane region" description="Helical" evidence="7">
    <location>
        <begin position="125"/>
        <end position="147"/>
    </location>
</feature>
<keyword evidence="5 7" id="KW-1133">Transmembrane helix</keyword>
<feature type="transmembrane region" description="Helical" evidence="7">
    <location>
        <begin position="159"/>
        <end position="179"/>
    </location>
</feature>
<keyword evidence="4 7" id="KW-0812">Transmembrane</keyword>
<organism evidence="8 9">
    <name type="scientific">Kiloniella spongiae</name>
    <dbReference type="NCBI Taxonomy" id="1489064"/>
    <lineage>
        <taxon>Bacteria</taxon>
        <taxon>Pseudomonadati</taxon>
        <taxon>Pseudomonadota</taxon>
        <taxon>Alphaproteobacteria</taxon>
        <taxon>Rhodospirillales</taxon>
        <taxon>Kiloniellaceae</taxon>
        <taxon>Kiloniella</taxon>
    </lineage>
</organism>
<comment type="similarity">
    <text evidence="2">Belongs to the UPF0324 family.</text>
</comment>
<feature type="transmembrane region" description="Helical" evidence="7">
    <location>
        <begin position="16"/>
        <end position="35"/>
    </location>
</feature>
<dbReference type="PANTHER" id="PTHR30106">
    <property type="entry name" value="INNER MEMBRANE PROTEIN YEIH-RELATED"/>
    <property type="match status" value="1"/>
</dbReference>
<dbReference type="GO" id="GO:0005886">
    <property type="term" value="C:plasma membrane"/>
    <property type="evidence" value="ECO:0007669"/>
    <property type="project" value="UniProtKB-SubCell"/>
</dbReference>
<keyword evidence="6 7" id="KW-0472">Membrane</keyword>
<evidence type="ECO:0000256" key="4">
    <source>
        <dbReference type="ARBA" id="ARBA00022692"/>
    </source>
</evidence>
<evidence type="ECO:0000313" key="9">
    <source>
        <dbReference type="Proteomes" id="UP000035444"/>
    </source>
</evidence>
<dbReference type="Proteomes" id="UP000035444">
    <property type="component" value="Unassembled WGS sequence"/>
</dbReference>